<keyword evidence="1" id="KW-1133">Transmembrane helix</keyword>
<organism evidence="2">
    <name type="scientific">Ignavibacterium album</name>
    <dbReference type="NCBI Taxonomy" id="591197"/>
    <lineage>
        <taxon>Bacteria</taxon>
        <taxon>Pseudomonadati</taxon>
        <taxon>Ignavibacteriota</taxon>
        <taxon>Ignavibacteria</taxon>
        <taxon>Ignavibacteriales</taxon>
        <taxon>Ignavibacteriaceae</taxon>
        <taxon>Ignavibacterium</taxon>
    </lineage>
</organism>
<name>A0A7V2ZLR4_9BACT</name>
<comment type="caution">
    <text evidence="2">The sequence shown here is derived from an EMBL/GenBank/DDBJ whole genome shotgun (WGS) entry which is preliminary data.</text>
</comment>
<evidence type="ECO:0000256" key="1">
    <source>
        <dbReference type="SAM" id="Phobius"/>
    </source>
</evidence>
<dbReference type="EMBL" id="DSUJ01000011">
    <property type="protein sequence ID" value="HFI92334.1"/>
    <property type="molecule type" value="Genomic_DNA"/>
</dbReference>
<feature type="transmembrane region" description="Helical" evidence="1">
    <location>
        <begin position="7"/>
        <end position="27"/>
    </location>
</feature>
<dbReference type="AlphaFoldDB" id="A0A7V2ZLR4"/>
<accession>A0A7V2ZLR4</accession>
<protein>
    <submittedName>
        <fullName evidence="2">Uncharacterized protein</fullName>
    </submittedName>
</protein>
<keyword evidence="1" id="KW-0812">Transmembrane</keyword>
<gene>
    <name evidence="2" type="ORF">ENS31_12530</name>
</gene>
<reference evidence="2" key="1">
    <citation type="journal article" date="2020" name="mSystems">
        <title>Genome- and Community-Level Interaction Insights into Carbon Utilization and Element Cycling Functions of Hydrothermarchaeota in Hydrothermal Sediment.</title>
        <authorList>
            <person name="Zhou Z."/>
            <person name="Liu Y."/>
            <person name="Xu W."/>
            <person name="Pan J."/>
            <person name="Luo Z.H."/>
            <person name="Li M."/>
        </authorList>
    </citation>
    <scope>NUCLEOTIDE SEQUENCE [LARGE SCALE GENOMIC DNA]</scope>
    <source>
        <strain evidence="2">SpSt-479</strain>
    </source>
</reference>
<proteinExistence type="predicted"/>
<keyword evidence="1" id="KW-0472">Membrane</keyword>
<evidence type="ECO:0000313" key="2">
    <source>
        <dbReference type="EMBL" id="HFI92334.1"/>
    </source>
</evidence>
<sequence>MQSILDIMGSSFIGGIILLMIIKLNLYSTSVSYNSDNELKLQQNAKTIAEIINYDLRKIGYNHSGNPFIIADSTHLKFYADINAPGTAGHGSVDIVEYIVTDSTSSLGTSNPRDICLVRVVNNSDTIAGPSLGLVKLRFSYFNGNGVTTTITDSIKYVKAEFWVEPTEKIPNLVTGTPDSTFTYWEMTINPRNI</sequence>